<protein>
    <submittedName>
        <fullName evidence="2">Uncharacterized protein</fullName>
    </submittedName>
</protein>
<feature type="compositionally biased region" description="Low complexity" evidence="1">
    <location>
        <begin position="104"/>
        <end position="120"/>
    </location>
</feature>
<dbReference type="Proteomes" id="UP000301737">
    <property type="component" value="Unassembled WGS sequence"/>
</dbReference>
<evidence type="ECO:0000313" key="2">
    <source>
        <dbReference type="EMBL" id="GCE97732.1"/>
    </source>
</evidence>
<dbReference type="AlphaFoldDB" id="A0A4C2E5U5"/>
<dbReference type="PANTHER" id="PTHR28027">
    <property type="entry name" value="TRANSCRIPTIONAL REGULATOR MIT1"/>
    <property type="match status" value="1"/>
</dbReference>
<evidence type="ECO:0000256" key="1">
    <source>
        <dbReference type="SAM" id="MobiDB-lite"/>
    </source>
</evidence>
<accession>A0A4C2E5U5</accession>
<organism evidence="2 3">
    <name type="scientific">Zygosaccharomyces mellis</name>
    <dbReference type="NCBI Taxonomy" id="42258"/>
    <lineage>
        <taxon>Eukaryota</taxon>
        <taxon>Fungi</taxon>
        <taxon>Dikarya</taxon>
        <taxon>Ascomycota</taxon>
        <taxon>Saccharomycotina</taxon>
        <taxon>Saccharomycetes</taxon>
        <taxon>Saccharomycetales</taxon>
        <taxon>Saccharomycetaceae</taxon>
        <taxon>Zygosaccharomyces</taxon>
    </lineage>
</organism>
<gene>
    <name evidence="2" type="ORF">ZYGM_004808</name>
</gene>
<dbReference type="Pfam" id="PF09729">
    <property type="entry name" value="Gti1_Pac2"/>
    <property type="match status" value="1"/>
</dbReference>
<dbReference type="OrthoDB" id="5572844at2759"/>
<feature type="region of interest" description="Disordered" evidence="1">
    <location>
        <begin position="339"/>
        <end position="376"/>
    </location>
</feature>
<feature type="compositionally biased region" description="Polar residues" evidence="1">
    <location>
        <begin position="349"/>
        <end position="359"/>
    </location>
</feature>
<comment type="caution">
    <text evidence="2">The sequence shown here is derived from an EMBL/GenBank/DDBJ whole genome shotgun (WGS) entry which is preliminary data.</text>
</comment>
<dbReference type="GO" id="GO:0003677">
    <property type="term" value="F:DNA binding"/>
    <property type="evidence" value="ECO:0007669"/>
    <property type="project" value="TreeGrafter"/>
</dbReference>
<reference evidence="2 3" key="1">
    <citation type="submission" date="2019-01" db="EMBL/GenBank/DDBJ databases">
        <title>Draft Genome Sequencing of Zygosaccharomyces mellis Ca-7.</title>
        <authorList>
            <person name="Shiwa Y."/>
            <person name="Kanesaki Y."/>
            <person name="Ishige T."/>
            <person name="Mura K."/>
            <person name="Hori T."/>
            <person name="Tamura T."/>
        </authorList>
    </citation>
    <scope>NUCLEOTIDE SEQUENCE [LARGE SCALE GENOMIC DNA]</scope>
    <source>
        <strain evidence="2 3">Ca-7</strain>
    </source>
</reference>
<feature type="compositionally biased region" description="Low complexity" evidence="1">
    <location>
        <begin position="143"/>
        <end position="157"/>
    </location>
</feature>
<sequence length="515" mass="55797">MDIGPTSKGYIEDENDALLVLQATLDGRLKHIPRRPYEVERSYLIVSGSIFVFIEEISGIKRWTDGVPWSPSRISGKFLMYKELDKSVQYPPVGMNRKRTGTTSASSPSSSSLSPSPSSPKLKMTSLTPDQVGIGGVRRGFAPSSPSSGSSGSSNGSLGHTQLPAPYENISSLQHYHHHHHYHHYHHYHQRPHNDSKYTGFVKKTMSVRVQTGDMAAPETLHIVSYYDVEDVQLGKLTRPKDLPFFNGTRPSKELLLAMESTSLGSHAKSGSITVANSPSGTGVNINNSGKMASVGINSTAGSMGDPRLPQQQRLKPKLENSDIFNHQQQLSQQVLPNMQPLPGLRIPSFTSTYGNSNSDDNDGEPNGGTTLLSHPKFTRFIGNPLPNPYLNSPHQYYAPSNAEGTANASVPPPPLPLALPMLNKVNSRFYGYPPGYVYYGASPHHNASPFYPLSAGAPQSLQTQLPHVSPSVVTTAVPTPPTVPMATMSSPPVPQNGISSRQTTTYRTPADAAD</sequence>
<dbReference type="EMBL" id="BIMX01000002">
    <property type="protein sequence ID" value="GCE97732.1"/>
    <property type="molecule type" value="Genomic_DNA"/>
</dbReference>
<proteinExistence type="predicted"/>
<feature type="region of interest" description="Disordered" evidence="1">
    <location>
        <begin position="485"/>
        <end position="515"/>
    </location>
</feature>
<dbReference type="InterPro" id="IPR018608">
    <property type="entry name" value="Gti1/Pac2"/>
</dbReference>
<dbReference type="PANTHER" id="PTHR28027:SF2">
    <property type="entry name" value="TRANSCRIPTIONAL REGULATOR MIT1"/>
    <property type="match status" value="1"/>
</dbReference>
<evidence type="ECO:0000313" key="3">
    <source>
        <dbReference type="Proteomes" id="UP000301737"/>
    </source>
</evidence>
<feature type="compositionally biased region" description="Polar residues" evidence="1">
    <location>
        <begin position="497"/>
        <end position="508"/>
    </location>
</feature>
<keyword evidence="3" id="KW-1185">Reference proteome</keyword>
<feature type="region of interest" description="Disordered" evidence="1">
    <location>
        <begin position="90"/>
        <end position="165"/>
    </location>
</feature>
<name>A0A4C2E5U5_9SACH</name>